<evidence type="ECO:0000313" key="2">
    <source>
        <dbReference type="EMBL" id="GMR55692.1"/>
    </source>
</evidence>
<gene>
    <name evidence="2" type="ORF">PMAYCL1PPCAC_25887</name>
</gene>
<feature type="domain" description="USP48" evidence="1">
    <location>
        <begin position="12"/>
        <end position="83"/>
    </location>
</feature>
<proteinExistence type="predicted"/>
<dbReference type="AlphaFoldDB" id="A0AAN5I7Q5"/>
<dbReference type="EMBL" id="BTRK01000005">
    <property type="protein sequence ID" value="GMR55692.1"/>
    <property type="molecule type" value="Genomic_DNA"/>
</dbReference>
<protein>
    <recommendedName>
        <fullName evidence="1">USP48 domain-containing protein</fullName>
    </recommendedName>
</protein>
<reference evidence="3" key="1">
    <citation type="submission" date="2022-10" db="EMBL/GenBank/DDBJ databases">
        <title>Genome assembly of Pristionchus species.</title>
        <authorList>
            <person name="Yoshida K."/>
            <person name="Sommer R.J."/>
        </authorList>
    </citation>
    <scope>NUCLEOTIDE SEQUENCE [LARGE SCALE GENOMIC DNA]</scope>
    <source>
        <strain evidence="3">RS5460</strain>
    </source>
</reference>
<evidence type="ECO:0000259" key="1">
    <source>
        <dbReference type="Pfam" id="PF24543"/>
    </source>
</evidence>
<dbReference type="Proteomes" id="UP001328107">
    <property type="component" value="Unassembled WGS sequence"/>
</dbReference>
<dbReference type="InterPro" id="IPR057775">
    <property type="entry name" value="USP48_dom"/>
</dbReference>
<feature type="non-terminal residue" evidence="2">
    <location>
        <position position="1"/>
    </location>
</feature>
<comment type="caution">
    <text evidence="2">The sequence shown here is derived from an EMBL/GenBank/DDBJ whole genome shotgun (WGS) entry which is preliminary data.</text>
</comment>
<keyword evidence="3" id="KW-1185">Reference proteome</keyword>
<evidence type="ECO:0000313" key="3">
    <source>
        <dbReference type="Proteomes" id="UP001328107"/>
    </source>
</evidence>
<organism evidence="2 3">
    <name type="scientific">Pristionchus mayeri</name>
    <dbReference type="NCBI Taxonomy" id="1317129"/>
    <lineage>
        <taxon>Eukaryota</taxon>
        <taxon>Metazoa</taxon>
        <taxon>Ecdysozoa</taxon>
        <taxon>Nematoda</taxon>
        <taxon>Chromadorea</taxon>
        <taxon>Rhabditida</taxon>
        <taxon>Rhabditina</taxon>
        <taxon>Diplogasteromorpha</taxon>
        <taxon>Diplogasteroidea</taxon>
        <taxon>Neodiplogasteridae</taxon>
        <taxon>Pristionchus</taxon>
    </lineage>
</organism>
<dbReference type="Pfam" id="PF24543">
    <property type="entry name" value="Usp-48"/>
    <property type="match status" value="1"/>
</dbReference>
<accession>A0AAN5I7Q5</accession>
<name>A0AAN5I7Q5_9BILA</name>
<feature type="non-terminal residue" evidence="2">
    <location>
        <position position="87"/>
    </location>
</feature>
<sequence length="87" mass="9348">QNATLDKQASSAILKGLNETVGDILKAAEKRVAAAMGCNFTRGICSVFIDKARKVINPRSRGRMLPPMCQACLLCDHGSPRYGTTPL</sequence>